<reference evidence="3" key="1">
    <citation type="submission" date="2024-07" db="EMBL/GenBank/DDBJ databases">
        <title>Two chromosome-level genome assemblies of Korean endemic species Abeliophyllum distichum and Forsythia ovata (Oleaceae).</title>
        <authorList>
            <person name="Jang H."/>
        </authorList>
    </citation>
    <scope>NUCLEOTIDE SEQUENCE [LARGE SCALE GENOMIC DNA]</scope>
</reference>
<protein>
    <submittedName>
        <fullName evidence="2">Uncharacterized protein</fullName>
    </submittedName>
</protein>
<evidence type="ECO:0000313" key="2">
    <source>
        <dbReference type="EMBL" id="KAL2545137.1"/>
    </source>
</evidence>
<gene>
    <name evidence="2" type="ORF">Fot_14370</name>
</gene>
<sequence>MDQVRKPRIVREGSPNRKSRQSSQKYLISFDGIGGIKQSQIWLQHKIHSLSSSSTPTYSQIISCDFSSMNRVESFWTVTIAMVNKDPKKSKYSLIVITLDFRRIFVTFWAPTVEEKDKKKVMDNTSKRVQIDESFA</sequence>
<name>A0ABD1W6F0_9LAMI</name>
<proteinExistence type="predicted"/>
<dbReference type="Proteomes" id="UP001604277">
    <property type="component" value="Unassembled WGS sequence"/>
</dbReference>
<comment type="caution">
    <text evidence="2">The sequence shown here is derived from an EMBL/GenBank/DDBJ whole genome shotgun (WGS) entry which is preliminary data.</text>
</comment>
<dbReference type="EMBL" id="JBFOLJ010000004">
    <property type="protein sequence ID" value="KAL2545137.1"/>
    <property type="molecule type" value="Genomic_DNA"/>
</dbReference>
<feature type="region of interest" description="Disordered" evidence="1">
    <location>
        <begin position="1"/>
        <end position="22"/>
    </location>
</feature>
<keyword evidence="3" id="KW-1185">Reference proteome</keyword>
<dbReference type="AlphaFoldDB" id="A0ABD1W6F0"/>
<evidence type="ECO:0000256" key="1">
    <source>
        <dbReference type="SAM" id="MobiDB-lite"/>
    </source>
</evidence>
<accession>A0ABD1W6F0</accession>
<evidence type="ECO:0000313" key="3">
    <source>
        <dbReference type="Proteomes" id="UP001604277"/>
    </source>
</evidence>
<organism evidence="2 3">
    <name type="scientific">Forsythia ovata</name>
    <dbReference type="NCBI Taxonomy" id="205694"/>
    <lineage>
        <taxon>Eukaryota</taxon>
        <taxon>Viridiplantae</taxon>
        <taxon>Streptophyta</taxon>
        <taxon>Embryophyta</taxon>
        <taxon>Tracheophyta</taxon>
        <taxon>Spermatophyta</taxon>
        <taxon>Magnoliopsida</taxon>
        <taxon>eudicotyledons</taxon>
        <taxon>Gunneridae</taxon>
        <taxon>Pentapetalae</taxon>
        <taxon>asterids</taxon>
        <taxon>lamiids</taxon>
        <taxon>Lamiales</taxon>
        <taxon>Oleaceae</taxon>
        <taxon>Forsythieae</taxon>
        <taxon>Forsythia</taxon>
    </lineage>
</organism>